<accession>A0ABD3ACV4</accession>
<proteinExistence type="predicted"/>
<evidence type="ECO:0000313" key="1">
    <source>
        <dbReference type="EMBL" id="KAL3529509.1"/>
    </source>
</evidence>
<keyword evidence="2" id="KW-1185">Reference proteome</keyword>
<evidence type="ECO:0008006" key="3">
    <source>
        <dbReference type="Google" id="ProtNLM"/>
    </source>
</evidence>
<reference evidence="1 2" key="1">
    <citation type="submission" date="2024-11" db="EMBL/GenBank/DDBJ databases">
        <title>A near-complete genome assembly of Cinchona calisaya.</title>
        <authorList>
            <person name="Lian D.C."/>
            <person name="Zhao X.W."/>
            <person name="Wei L."/>
        </authorList>
    </citation>
    <scope>NUCLEOTIDE SEQUENCE [LARGE SCALE GENOMIC DNA]</scope>
    <source>
        <tissue evidence="1">Nenye</tissue>
    </source>
</reference>
<dbReference type="AlphaFoldDB" id="A0ABD3ACV4"/>
<dbReference type="EMBL" id="JBJUIK010000004">
    <property type="protein sequence ID" value="KAL3529509.1"/>
    <property type="molecule type" value="Genomic_DNA"/>
</dbReference>
<comment type="caution">
    <text evidence="1">The sequence shown here is derived from an EMBL/GenBank/DDBJ whole genome shotgun (WGS) entry which is preliminary data.</text>
</comment>
<protein>
    <recommendedName>
        <fullName evidence="3">Ubiquitinyl hydrolase 1</fullName>
    </recommendedName>
</protein>
<name>A0ABD3ACV4_9GENT</name>
<dbReference type="Proteomes" id="UP001630127">
    <property type="component" value="Unassembled WGS sequence"/>
</dbReference>
<evidence type="ECO:0000313" key="2">
    <source>
        <dbReference type="Proteomes" id="UP001630127"/>
    </source>
</evidence>
<sequence>MPSTDTELSYISLANCDSHELLGLVSALCSCNEVDWFEAKTPKADEGLELGPHDLAVCLYALPDLMVDYHFQQMKEPTELA</sequence>
<gene>
    <name evidence="1" type="ORF">ACH5RR_008831</name>
</gene>
<organism evidence="1 2">
    <name type="scientific">Cinchona calisaya</name>
    <dbReference type="NCBI Taxonomy" id="153742"/>
    <lineage>
        <taxon>Eukaryota</taxon>
        <taxon>Viridiplantae</taxon>
        <taxon>Streptophyta</taxon>
        <taxon>Embryophyta</taxon>
        <taxon>Tracheophyta</taxon>
        <taxon>Spermatophyta</taxon>
        <taxon>Magnoliopsida</taxon>
        <taxon>eudicotyledons</taxon>
        <taxon>Gunneridae</taxon>
        <taxon>Pentapetalae</taxon>
        <taxon>asterids</taxon>
        <taxon>lamiids</taxon>
        <taxon>Gentianales</taxon>
        <taxon>Rubiaceae</taxon>
        <taxon>Cinchonoideae</taxon>
        <taxon>Cinchoneae</taxon>
        <taxon>Cinchona</taxon>
    </lineage>
</organism>